<name>A0A482Y927_9EURY</name>
<accession>A0A482Y927</accession>
<evidence type="ECO:0008006" key="4">
    <source>
        <dbReference type="Google" id="ProtNLM"/>
    </source>
</evidence>
<reference evidence="2 3" key="1">
    <citation type="submission" date="2019-02" db="EMBL/GenBank/DDBJ databases">
        <title>Genomic Encyclopedia of Archaeal and Bacterial Type Strains, Phase II (KMG-II): from individual species to whole genera.</title>
        <authorList>
            <person name="Goeker M."/>
        </authorList>
    </citation>
    <scope>NUCLEOTIDE SEQUENCE [LARGE SCALE GENOMIC DNA]</scope>
    <source>
        <strain evidence="2 3">DSM 18328</strain>
    </source>
</reference>
<dbReference type="AlphaFoldDB" id="A0A482Y927"/>
<organism evidence="2 3">
    <name type="scientific">Natrinema hispanicum</name>
    <dbReference type="NCBI Taxonomy" id="392421"/>
    <lineage>
        <taxon>Archaea</taxon>
        <taxon>Methanobacteriati</taxon>
        <taxon>Methanobacteriota</taxon>
        <taxon>Stenosarchaea group</taxon>
        <taxon>Halobacteria</taxon>
        <taxon>Halobacteriales</taxon>
        <taxon>Natrialbaceae</taxon>
        <taxon>Natrinema</taxon>
    </lineage>
</organism>
<sequence>MPENILHSTDDRPTKLYFGYADATPDLEALDVKTVHPDTLLESPAVFTVIGESHYVGLPALGFHELCSCRPVSLETAYETPLSTDVERTFRFDGDTLLATTTVSGRPIDAFPGPETATVAFRFGPDAWTTICVDEAGYETYHTYPEYGLALYTETSLRLHASRAGRSSNGDEVTDDAIHETTTITPQQTSEHTR</sequence>
<evidence type="ECO:0000313" key="2">
    <source>
        <dbReference type="EMBL" id="RZV06387.1"/>
    </source>
</evidence>
<dbReference type="OrthoDB" id="183583at2157"/>
<evidence type="ECO:0000256" key="1">
    <source>
        <dbReference type="SAM" id="MobiDB-lite"/>
    </source>
</evidence>
<feature type="compositionally biased region" description="Polar residues" evidence="1">
    <location>
        <begin position="180"/>
        <end position="194"/>
    </location>
</feature>
<dbReference type="EMBL" id="SHMP01000008">
    <property type="protein sequence ID" value="RZV06387.1"/>
    <property type="molecule type" value="Genomic_DNA"/>
</dbReference>
<dbReference type="RefSeq" id="WP_207225332.1">
    <property type="nucleotide sequence ID" value="NZ_SHMP01000008.1"/>
</dbReference>
<gene>
    <name evidence="2" type="ORF">BDK88_3938</name>
</gene>
<feature type="region of interest" description="Disordered" evidence="1">
    <location>
        <begin position="163"/>
        <end position="194"/>
    </location>
</feature>
<proteinExistence type="predicted"/>
<evidence type="ECO:0000313" key="3">
    <source>
        <dbReference type="Proteomes" id="UP000291097"/>
    </source>
</evidence>
<comment type="caution">
    <text evidence="2">The sequence shown here is derived from an EMBL/GenBank/DDBJ whole genome shotgun (WGS) entry which is preliminary data.</text>
</comment>
<dbReference type="Proteomes" id="UP000291097">
    <property type="component" value="Unassembled WGS sequence"/>
</dbReference>
<protein>
    <recommendedName>
        <fullName evidence="4">DUF2617 family protein</fullName>
    </recommendedName>
</protein>